<name>A0A8S9Z588_9TREM</name>
<accession>A0A8S9Z588</accession>
<organism evidence="1 2">
    <name type="scientific">Paragonimus skrjabini miyazakii</name>
    <dbReference type="NCBI Taxonomy" id="59628"/>
    <lineage>
        <taxon>Eukaryota</taxon>
        <taxon>Metazoa</taxon>
        <taxon>Spiralia</taxon>
        <taxon>Lophotrochozoa</taxon>
        <taxon>Platyhelminthes</taxon>
        <taxon>Trematoda</taxon>
        <taxon>Digenea</taxon>
        <taxon>Plagiorchiida</taxon>
        <taxon>Troglotremata</taxon>
        <taxon>Troglotrematidae</taxon>
        <taxon>Paragonimus</taxon>
    </lineage>
</organism>
<dbReference type="Proteomes" id="UP000822476">
    <property type="component" value="Unassembled WGS sequence"/>
</dbReference>
<protein>
    <submittedName>
        <fullName evidence="1">Uncharacterized protein</fullName>
    </submittedName>
</protein>
<comment type="caution">
    <text evidence="1">The sequence shown here is derived from an EMBL/GenBank/DDBJ whole genome shotgun (WGS) entry which is preliminary data.</text>
</comment>
<dbReference type="EMBL" id="JTDE01000645">
    <property type="protein sequence ID" value="KAF7260686.1"/>
    <property type="molecule type" value="Genomic_DNA"/>
</dbReference>
<proteinExistence type="predicted"/>
<reference evidence="1" key="1">
    <citation type="submission" date="2019-07" db="EMBL/GenBank/DDBJ databases">
        <title>Annotation for the trematode Paragonimus miyazaki's.</title>
        <authorList>
            <person name="Choi Y.-J."/>
        </authorList>
    </citation>
    <scope>NUCLEOTIDE SEQUENCE</scope>
    <source>
        <strain evidence="1">Japan</strain>
    </source>
</reference>
<gene>
    <name evidence="1" type="ORF">EG68_01816</name>
</gene>
<evidence type="ECO:0000313" key="2">
    <source>
        <dbReference type="Proteomes" id="UP000822476"/>
    </source>
</evidence>
<sequence>MCDLVNSYSAQNFRSQSDHDFTGSRGRTHSNGYCKGALDKRRMLTVAGTPTADERRLPVFPRCPKVGLQV</sequence>
<evidence type="ECO:0000313" key="1">
    <source>
        <dbReference type="EMBL" id="KAF7260686.1"/>
    </source>
</evidence>
<dbReference type="AlphaFoldDB" id="A0A8S9Z588"/>
<keyword evidence="2" id="KW-1185">Reference proteome</keyword>